<name>A0A9P7S6D2_9AGAR</name>
<keyword evidence="2" id="KW-1185">Reference proteome</keyword>
<dbReference type="EMBL" id="CM032183">
    <property type="protein sequence ID" value="KAG7095767.1"/>
    <property type="molecule type" value="Genomic_DNA"/>
</dbReference>
<gene>
    <name evidence="1" type="ORF">E1B28_006472</name>
</gene>
<dbReference type="AlphaFoldDB" id="A0A9P7S6D2"/>
<dbReference type="OrthoDB" id="10391548at2759"/>
<accession>A0A9P7S6D2</accession>
<protein>
    <submittedName>
        <fullName evidence="1">Uncharacterized protein</fullName>
    </submittedName>
</protein>
<dbReference type="KEGG" id="more:E1B28_006472"/>
<dbReference type="Proteomes" id="UP001049176">
    <property type="component" value="Chromosome 3"/>
</dbReference>
<evidence type="ECO:0000313" key="1">
    <source>
        <dbReference type="EMBL" id="KAG7095767.1"/>
    </source>
</evidence>
<organism evidence="1 2">
    <name type="scientific">Marasmius oreades</name>
    <name type="common">fairy-ring Marasmius</name>
    <dbReference type="NCBI Taxonomy" id="181124"/>
    <lineage>
        <taxon>Eukaryota</taxon>
        <taxon>Fungi</taxon>
        <taxon>Dikarya</taxon>
        <taxon>Basidiomycota</taxon>
        <taxon>Agaricomycotina</taxon>
        <taxon>Agaricomycetes</taxon>
        <taxon>Agaricomycetidae</taxon>
        <taxon>Agaricales</taxon>
        <taxon>Marasmiineae</taxon>
        <taxon>Marasmiaceae</taxon>
        <taxon>Marasmius</taxon>
    </lineage>
</organism>
<dbReference type="RefSeq" id="XP_043012237.1">
    <property type="nucleotide sequence ID" value="XM_043151144.1"/>
</dbReference>
<sequence>MNMDATWTALTEIRDAGLYLMKNINTPSGEGEQAILISIYTRMLLLLTHHLFTVLSVPFKGLLERLLQEFPPIDFTAPVDPARHAESYDLRLDFLRLLLPEKRIVDDAVCIKLVQELIPRLMLVVKKIPHDTSISNEDWKLLRRDSEIVFMEMVMSDLLREFPCLGEDDIEAGRTDGSPRWYRLFRDEDENRDLFDDDEEMSDAETDSTLFVSPALIDDKQLFEEDDAIEACETPTCYRFFIDPVVPRRAPPSGESGQPLDLRTRMLMEKLAEFLTNRQSDILQLAVL</sequence>
<reference evidence="1" key="1">
    <citation type="journal article" date="2021" name="Genome Biol. Evol.">
        <title>The assembled and annotated genome of the fairy-ring fungus Marasmius oreades.</title>
        <authorList>
            <person name="Hiltunen M."/>
            <person name="Ament-Velasquez S.L."/>
            <person name="Johannesson H."/>
        </authorList>
    </citation>
    <scope>NUCLEOTIDE SEQUENCE</scope>
    <source>
        <strain evidence="1">03SP1</strain>
    </source>
</reference>
<comment type="caution">
    <text evidence="1">The sequence shown here is derived from an EMBL/GenBank/DDBJ whole genome shotgun (WGS) entry which is preliminary data.</text>
</comment>
<proteinExistence type="predicted"/>
<dbReference type="GeneID" id="66075548"/>
<evidence type="ECO:0000313" key="2">
    <source>
        <dbReference type="Proteomes" id="UP001049176"/>
    </source>
</evidence>